<dbReference type="InterPro" id="IPR032465">
    <property type="entry name" value="ACMSD"/>
</dbReference>
<dbReference type="OrthoDB" id="2832284at2759"/>
<name>A0A6A6TIE8_9PLEO</name>
<dbReference type="GO" id="GO:0019748">
    <property type="term" value="P:secondary metabolic process"/>
    <property type="evidence" value="ECO:0007669"/>
    <property type="project" value="TreeGrafter"/>
</dbReference>
<keyword evidence="7" id="KW-1185">Reference proteome</keyword>
<reference evidence="6" key="1">
    <citation type="journal article" date="2020" name="Stud. Mycol.">
        <title>101 Dothideomycetes genomes: a test case for predicting lifestyles and emergence of pathogens.</title>
        <authorList>
            <person name="Haridas S."/>
            <person name="Albert R."/>
            <person name="Binder M."/>
            <person name="Bloem J."/>
            <person name="Labutti K."/>
            <person name="Salamov A."/>
            <person name="Andreopoulos B."/>
            <person name="Baker S."/>
            <person name="Barry K."/>
            <person name="Bills G."/>
            <person name="Bluhm B."/>
            <person name="Cannon C."/>
            <person name="Castanera R."/>
            <person name="Culley D."/>
            <person name="Daum C."/>
            <person name="Ezra D."/>
            <person name="Gonzalez J."/>
            <person name="Henrissat B."/>
            <person name="Kuo A."/>
            <person name="Liang C."/>
            <person name="Lipzen A."/>
            <person name="Lutzoni F."/>
            <person name="Magnuson J."/>
            <person name="Mondo S."/>
            <person name="Nolan M."/>
            <person name="Ohm R."/>
            <person name="Pangilinan J."/>
            <person name="Park H.-J."/>
            <person name="Ramirez L."/>
            <person name="Alfaro M."/>
            <person name="Sun H."/>
            <person name="Tritt A."/>
            <person name="Yoshinaga Y."/>
            <person name="Zwiers L.-H."/>
            <person name="Turgeon B."/>
            <person name="Goodwin S."/>
            <person name="Spatafora J."/>
            <person name="Crous P."/>
            <person name="Grigoriev I."/>
        </authorList>
    </citation>
    <scope>NUCLEOTIDE SEQUENCE</scope>
    <source>
        <strain evidence="6">CBS 122681</strain>
    </source>
</reference>
<feature type="domain" description="Amidohydrolase-related" evidence="5">
    <location>
        <begin position="70"/>
        <end position="366"/>
    </location>
</feature>
<proteinExistence type="inferred from homology"/>
<evidence type="ECO:0000259" key="5">
    <source>
        <dbReference type="Pfam" id="PF04909"/>
    </source>
</evidence>
<dbReference type="AlphaFoldDB" id="A0A6A6TIE8"/>
<evidence type="ECO:0000313" key="7">
    <source>
        <dbReference type="Proteomes" id="UP000799324"/>
    </source>
</evidence>
<dbReference type="GO" id="GO:0005829">
    <property type="term" value="C:cytosol"/>
    <property type="evidence" value="ECO:0007669"/>
    <property type="project" value="TreeGrafter"/>
</dbReference>
<dbReference type="PANTHER" id="PTHR21240">
    <property type="entry name" value="2-AMINO-3-CARBOXYLMUCONATE-6-SEMIALDEHYDE DECARBOXYLASE"/>
    <property type="match status" value="1"/>
</dbReference>
<evidence type="ECO:0000313" key="6">
    <source>
        <dbReference type="EMBL" id="KAF2658987.1"/>
    </source>
</evidence>
<feature type="signal peptide" evidence="4">
    <location>
        <begin position="1"/>
        <end position="20"/>
    </location>
</feature>
<gene>
    <name evidence="6" type="ORF">K491DRAFT_224090</name>
</gene>
<keyword evidence="1 3" id="KW-0210">Decarboxylase</keyword>
<feature type="chain" id="PRO_5025638101" evidence="4">
    <location>
        <begin position="21"/>
        <end position="372"/>
    </location>
</feature>
<dbReference type="SUPFAM" id="SSF51556">
    <property type="entry name" value="Metallo-dependent hydrolases"/>
    <property type="match status" value="1"/>
</dbReference>
<evidence type="ECO:0000256" key="1">
    <source>
        <dbReference type="ARBA" id="ARBA00022793"/>
    </source>
</evidence>
<keyword evidence="4" id="KW-0732">Signal</keyword>
<keyword evidence="2 3" id="KW-0456">Lyase</keyword>
<evidence type="ECO:0000256" key="4">
    <source>
        <dbReference type="SAM" id="SignalP"/>
    </source>
</evidence>
<dbReference type="PANTHER" id="PTHR21240:SF32">
    <property type="entry name" value="AMIDOHYDROLASE-RELATED DOMAIN-CONTAINING PROTEIN"/>
    <property type="match status" value="1"/>
</dbReference>
<evidence type="ECO:0000256" key="3">
    <source>
        <dbReference type="RuleBase" id="RU366045"/>
    </source>
</evidence>
<dbReference type="Proteomes" id="UP000799324">
    <property type="component" value="Unassembled WGS sequence"/>
</dbReference>
<protein>
    <submittedName>
        <fullName evidence="6">Amidohydrolase 2</fullName>
    </submittedName>
</protein>
<sequence>MPVQFFALLVLTYHSALVLSDTISDIIARARADGIDIEHQPWSSAAFDAINALQTNHTTEPPGLGNATKIDVHVHAVPRFYFDIMPVKPSDEPWTVSRQFEHMASLGIAHSILSLPWPGASVYAGNQTAARALARITNEYLAEVVRLHPKRFSFMAVTPLPFADAALREVQYALDTLGAIAIGLFSNHEGHYLGDPILDPFFAGVNSSNLTSKIVFIHPALPTCPFPVHNDGNVEFYFDTATALMGLTLSKSLQNFTSIKYILSHGGGATPSIIDRMFIHAAPEFKSESVDIYRKRVWYDSAGATYPRQIQGLLAYDIPKTQLLYGSDFPFNVGPYIEAAQAVADADFLTDEEKLGVFSGNSLVLFPELSKD</sequence>
<evidence type="ECO:0000256" key="2">
    <source>
        <dbReference type="ARBA" id="ARBA00023239"/>
    </source>
</evidence>
<accession>A0A6A6TIE8</accession>
<dbReference type="GO" id="GO:0016831">
    <property type="term" value="F:carboxy-lyase activity"/>
    <property type="evidence" value="ECO:0007669"/>
    <property type="project" value="UniProtKB-KW"/>
</dbReference>
<comment type="similarity">
    <text evidence="3">Belongs to the metallo-dependent hydrolases superfamily.</text>
</comment>
<dbReference type="EMBL" id="MU004310">
    <property type="protein sequence ID" value="KAF2658987.1"/>
    <property type="molecule type" value="Genomic_DNA"/>
</dbReference>
<dbReference type="InterPro" id="IPR032466">
    <property type="entry name" value="Metal_Hydrolase"/>
</dbReference>
<dbReference type="InterPro" id="IPR006680">
    <property type="entry name" value="Amidohydro-rel"/>
</dbReference>
<dbReference type="Pfam" id="PF04909">
    <property type="entry name" value="Amidohydro_2"/>
    <property type="match status" value="1"/>
</dbReference>
<dbReference type="Gene3D" id="3.20.20.140">
    <property type="entry name" value="Metal-dependent hydrolases"/>
    <property type="match status" value="1"/>
</dbReference>
<keyword evidence="6" id="KW-0378">Hydrolase</keyword>
<dbReference type="GO" id="GO:0016787">
    <property type="term" value="F:hydrolase activity"/>
    <property type="evidence" value="ECO:0007669"/>
    <property type="project" value="UniProtKB-KW"/>
</dbReference>
<organism evidence="6 7">
    <name type="scientific">Lophiostoma macrostomum CBS 122681</name>
    <dbReference type="NCBI Taxonomy" id="1314788"/>
    <lineage>
        <taxon>Eukaryota</taxon>
        <taxon>Fungi</taxon>
        <taxon>Dikarya</taxon>
        <taxon>Ascomycota</taxon>
        <taxon>Pezizomycotina</taxon>
        <taxon>Dothideomycetes</taxon>
        <taxon>Pleosporomycetidae</taxon>
        <taxon>Pleosporales</taxon>
        <taxon>Lophiostomataceae</taxon>
        <taxon>Lophiostoma</taxon>
    </lineage>
</organism>